<dbReference type="EMBL" id="JBEPCU010001384">
    <property type="protein sequence ID" value="MER6983450.1"/>
    <property type="molecule type" value="Genomic_DNA"/>
</dbReference>
<keyword evidence="1" id="KW-0503">Monooxygenase</keyword>
<proteinExistence type="predicted"/>
<sequence length="70" mass="6882">DARVREAAAGWRGSVDVVTATASAADRGAVFAGAEAVLVRPDGHVVWTGTGGVDGLGTALACWFGAPAEG</sequence>
<reference evidence="1 2" key="1">
    <citation type="submission" date="2024-06" db="EMBL/GenBank/DDBJ databases">
        <title>The Natural Products Discovery Center: Release of the First 8490 Sequenced Strains for Exploring Actinobacteria Biosynthetic Diversity.</title>
        <authorList>
            <person name="Kalkreuter E."/>
            <person name="Kautsar S.A."/>
            <person name="Yang D."/>
            <person name="Bader C.D."/>
            <person name="Teijaro C.N."/>
            <person name="Fluegel L."/>
            <person name="Davis C.M."/>
            <person name="Simpson J.R."/>
            <person name="Lauterbach L."/>
            <person name="Steele A.D."/>
            <person name="Gui C."/>
            <person name="Meng S."/>
            <person name="Li G."/>
            <person name="Viehrig K."/>
            <person name="Ye F."/>
            <person name="Su P."/>
            <person name="Kiefer A.F."/>
            <person name="Nichols A."/>
            <person name="Cepeda A.J."/>
            <person name="Yan W."/>
            <person name="Fan B."/>
            <person name="Jiang Y."/>
            <person name="Adhikari A."/>
            <person name="Zheng C.-J."/>
            <person name="Schuster L."/>
            <person name="Cowan T.M."/>
            <person name="Smanski M.J."/>
            <person name="Chevrette M.G."/>
            <person name="De Carvalho L.P.S."/>
            <person name="Shen B."/>
        </authorList>
    </citation>
    <scope>NUCLEOTIDE SEQUENCE [LARGE SCALE GENOMIC DNA]</scope>
    <source>
        <strain evidence="1 2">NPDC000634</strain>
    </source>
</reference>
<comment type="caution">
    <text evidence="1">The sequence shown here is derived from an EMBL/GenBank/DDBJ whole genome shotgun (WGS) entry which is preliminary data.</text>
</comment>
<gene>
    <name evidence="1" type="ORF">ABT317_42475</name>
</gene>
<name>A0ABV1WGZ0_9ACTN</name>
<dbReference type="Proteomes" id="UP001458415">
    <property type="component" value="Unassembled WGS sequence"/>
</dbReference>
<dbReference type="Pfam" id="PF21274">
    <property type="entry name" value="Rng_hyd_C"/>
    <property type="match status" value="1"/>
</dbReference>
<evidence type="ECO:0000313" key="2">
    <source>
        <dbReference type="Proteomes" id="UP001458415"/>
    </source>
</evidence>
<keyword evidence="1" id="KW-0560">Oxidoreductase</keyword>
<dbReference type="Gene3D" id="3.40.30.120">
    <property type="match status" value="1"/>
</dbReference>
<evidence type="ECO:0000313" key="1">
    <source>
        <dbReference type="EMBL" id="MER6983450.1"/>
    </source>
</evidence>
<keyword evidence="2" id="KW-1185">Reference proteome</keyword>
<dbReference type="GO" id="GO:0004497">
    <property type="term" value="F:monooxygenase activity"/>
    <property type="evidence" value="ECO:0007669"/>
    <property type="project" value="UniProtKB-KW"/>
</dbReference>
<feature type="non-terminal residue" evidence="1">
    <location>
        <position position="1"/>
    </location>
</feature>
<protein>
    <submittedName>
        <fullName evidence="1">Monooxygenase</fullName>
    </submittedName>
</protein>
<organism evidence="1 2">
    <name type="scientific">Streptomyces carpinensis</name>
    <dbReference type="NCBI Taxonomy" id="66369"/>
    <lineage>
        <taxon>Bacteria</taxon>
        <taxon>Bacillati</taxon>
        <taxon>Actinomycetota</taxon>
        <taxon>Actinomycetes</taxon>
        <taxon>Kitasatosporales</taxon>
        <taxon>Streptomycetaceae</taxon>
        <taxon>Streptomyces</taxon>
    </lineage>
</organism>
<accession>A0ABV1WGZ0</accession>